<feature type="region of interest" description="Disordered" evidence="1">
    <location>
        <begin position="44"/>
        <end position="180"/>
    </location>
</feature>
<evidence type="ECO:0000313" key="3">
    <source>
        <dbReference type="RefSeq" id="XP_020024286.1"/>
    </source>
</evidence>
<organism evidence="3">
    <name type="scientific">Castor canadensis</name>
    <name type="common">American beaver</name>
    <dbReference type="NCBI Taxonomy" id="51338"/>
    <lineage>
        <taxon>Eukaryota</taxon>
        <taxon>Metazoa</taxon>
        <taxon>Chordata</taxon>
        <taxon>Craniata</taxon>
        <taxon>Vertebrata</taxon>
        <taxon>Euteleostomi</taxon>
        <taxon>Mammalia</taxon>
        <taxon>Eutheria</taxon>
        <taxon>Euarchontoglires</taxon>
        <taxon>Glires</taxon>
        <taxon>Rodentia</taxon>
        <taxon>Castorimorpha</taxon>
        <taxon>Castoridae</taxon>
        <taxon>Castor</taxon>
    </lineage>
</organism>
<dbReference type="GO" id="GO:0000724">
    <property type="term" value="P:double-strand break repair via homologous recombination"/>
    <property type="evidence" value="ECO:0007669"/>
    <property type="project" value="TreeGrafter"/>
</dbReference>
<feature type="compositionally biased region" description="Low complexity" evidence="1">
    <location>
        <begin position="77"/>
        <end position="87"/>
    </location>
</feature>
<dbReference type="KEGG" id="ccan:109689723"/>
<dbReference type="AlphaFoldDB" id="A0A8B7UX77"/>
<evidence type="ECO:0000256" key="1">
    <source>
        <dbReference type="SAM" id="MobiDB-lite"/>
    </source>
</evidence>
<gene>
    <name evidence="3" type="primary">LOC109689723</name>
</gene>
<dbReference type="Pfam" id="PF24065">
    <property type="entry name" value="REV3_N"/>
    <property type="match status" value="1"/>
</dbReference>
<dbReference type="GO" id="GO:0016035">
    <property type="term" value="C:zeta DNA polymerase complex"/>
    <property type="evidence" value="ECO:0007669"/>
    <property type="project" value="InterPro"/>
</dbReference>
<dbReference type="OrthoDB" id="2414538at2759"/>
<accession>A0A8B7UX77</accession>
<feature type="domain" description="DNA polymerase zeta catalytic subunit N-terminal" evidence="2">
    <location>
        <begin position="1"/>
        <end position="48"/>
    </location>
</feature>
<proteinExistence type="predicted"/>
<dbReference type="InterPro" id="IPR030559">
    <property type="entry name" value="PolZ_Rev3"/>
</dbReference>
<reference evidence="3" key="1">
    <citation type="submission" date="2025-08" db="UniProtKB">
        <authorList>
            <consortium name="RefSeq"/>
        </authorList>
    </citation>
    <scope>IDENTIFICATION</scope>
    <source>
        <tissue evidence="3">Leukocyte</tissue>
    </source>
</reference>
<dbReference type="GO" id="GO:0005634">
    <property type="term" value="C:nucleus"/>
    <property type="evidence" value="ECO:0007669"/>
    <property type="project" value="TreeGrafter"/>
</dbReference>
<dbReference type="InterPro" id="IPR056447">
    <property type="entry name" value="REV3_N"/>
</dbReference>
<sequence>MFSVRIVTADYYMASPLQGLDICQSPLTQVPVKKVPVVRVFGATPAGKRGAGREREPAGRPGRSPRRAHARTPPAPALFRGSRSRLPSSPPSSPFSPARDKRRRNGGGGPRECGGVSFLSSPHPSRECVHCARRGRSRAACRVTGAGLHGSRAMSPGAGSRGRSRQGPGLPLASGNGFES</sequence>
<dbReference type="GO" id="GO:0042276">
    <property type="term" value="P:error-prone translesion synthesis"/>
    <property type="evidence" value="ECO:0007669"/>
    <property type="project" value="TreeGrafter"/>
</dbReference>
<dbReference type="RefSeq" id="XP_020024286.1">
    <property type="nucleotide sequence ID" value="XM_020168697.1"/>
</dbReference>
<protein>
    <submittedName>
        <fullName evidence="3">Bcl-2-binding component 3-like</fullName>
    </submittedName>
</protein>
<dbReference type="PANTHER" id="PTHR45812">
    <property type="entry name" value="DNA POLYMERASE ZETA CATALYTIC SUBUNIT"/>
    <property type="match status" value="1"/>
</dbReference>
<name>A0A8B7UX77_CASCN</name>
<evidence type="ECO:0000259" key="2">
    <source>
        <dbReference type="Pfam" id="PF24065"/>
    </source>
</evidence>
<dbReference type="PANTHER" id="PTHR45812:SF1">
    <property type="entry name" value="DNA POLYMERASE ZETA CATALYTIC SUBUNIT"/>
    <property type="match status" value="1"/>
</dbReference>
<dbReference type="GO" id="GO:0003887">
    <property type="term" value="F:DNA-directed DNA polymerase activity"/>
    <property type="evidence" value="ECO:0007669"/>
    <property type="project" value="TreeGrafter"/>
</dbReference>